<evidence type="ECO:0000259" key="1">
    <source>
        <dbReference type="PROSITE" id="PS51444"/>
    </source>
</evidence>
<keyword evidence="3" id="KW-1185">Reference proteome</keyword>
<comment type="caution">
    <text evidence="2">The sequence shown here is derived from an EMBL/GenBank/DDBJ whole genome shotgun (WGS) entry which is preliminary data.</text>
</comment>
<evidence type="ECO:0000313" key="3">
    <source>
        <dbReference type="Proteomes" id="UP000325141"/>
    </source>
</evidence>
<proteinExistence type="predicted"/>
<dbReference type="InterPro" id="IPR015425">
    <property type="entry name" value="FH2_Formin"/>
</dbReference>
<dbReference type="RefSeq" id="WP_150013458.1">
    <property type="nucleotide sequence ID" value="NZ_VWSG01000009.1"/>
</dbReference>
<protein>
    <recommendedName>
        <fullName evidence="1">FH2 domain-containing protein</fullName>
    </recommendedName>
</protein>
<dbReference type="PROSITE" id="PS51444">
    <property type="entry name" value="FH2"/>
    <property type="match status" value="1"/>
</dbReference>
<organism evidence="2 3">
    <name type="scientific">Paenimyroides baculatum</name>
    <dbReference type="NCBI Taxonomy" id="2608000"/>
    <lineage>
        <taxon>Bacteria</taxon>
        <taxon>Pseudomonadati</taxon>
        <taxon>Bacteroidota</taxon>
        <taxon>Flavobacteriia</taxon>
        <taxon>Flavobacteriales</taxon>
        <taxon>Flavobacteriaceae</taxon>
        <taxon>Paenimyroides</taxon>
    </lineage>
</organism>
<dbReference type="EMBL" id="VWSG01000009">
    <property type="protein sequence ID" value="KAA5532970.1"/>
    <property type="molecule type" value="Genomic_DNA"/>
</dbReference>
<sequence>MQVNFLLNEKTIHREIYNHLSVSANRFNTKTQTAPFKISEKAVLPDKKEITEKIILLEHIVKTLEKKVRDLREYTNSLKTVAPGKGV</sequence>
<evidence type="ECO:0000313" key="2">
    <source>
        <dbReference type="EMBL" id="KAA5532970.1"/>
    </source>
</evidence>
<gene>
    <name evidence="2" type="ORF">F0460_11740</name>
</gene>
<feature type="domain" description="FH2" evidence="1">
    <location>
        <begin position="1"/>
        <end position="87"/>
    </location>
</feature>
<reference evidence="2 3" key="1">
    <citation type="submission" date="2019-09" db="EMBL/GenBank/DDBJ databases">
        <title>Genome sequence and assembly of Flavobacterium sp.</title>
        <authorList>
            <person name="Chhetri G."/>
        </authorList>
    </citation>
    <scope>NUCLEOTIDE SEQUENCE [LARGE SCALE GENOMIC DNA]</scope>
    <source>
        <strain evidence="2 3">SNL9</strain>
    </source>
</reference>
<accession>A0A5M6CEW3</accession>
<dbReference type="AlphaFoldDB" id="A0A5M6CEW3"/>
<name>A0A5M6CEW3_9FLAO</name>
<dbReference type="Proteomes" id="UP000325141">
    <property type="component" value="Unassembled WGS sequence"/>
</dbReference>